<proteinExistence type="predicted"/>
<feature type="compositionally biased region" description="Gly residues" evidence="1">
    <location>
        <begin position="50"/>
        <end position="60"/>
    </location>
</feature>
<dbReference type="AlphaFoldDB" id="A0A443JPV2"/>
<evidence type="ECO:0000256" key="1">
    <source>
        <dbReference type="SAM" id="MobiDB-lite"/>
    </source>
</evidence>
<accession>A0A443JPV2</accession>
<gene>
    <name evidence="2" type="ORF">D2T30_06205</name>
</gene>
<reference evidence="2 3" key="2">
    <citation type="submission" date="2019-01" db="EMBL/GenBank/DDBJ databases">
        <authorList>
            <person name="Li Y."/>
        </authorList>
    </citation>
    <scope>NUCLEOTIDE SEQUENCE [LARGE SCALE GENOMIC DNA]</scope>
    <source>
        <strain evidence="2 3">SK2B-1</strain>
    </source>
</reference>
<reference evidence="2 3" key="1">
    <citation type="submission" date="2019-01" db="EMBL/GenBank/DDBJ databases">
        <title>Sinorhodobacter populi sp. nov. isolated from the symptomatic bark tissue of Populus euramericana canker.</title>
        <authorList>
            <person name="Xu G."/>
        </authorList>
    </citation>
    <scope>NUCLEOTIDE SEQUENCE [LARGE SCALE GENOMIC DNA]</scope>
    <source>
        <strain evidence="2 3">SK2B-1</strain>
    </source>
</reference>
<sequence>MGDMPTLAGFEDMTNPDLIAILRDGDKGQAHTLDLDRPPPIRPLPLRRVGCGGTRQSGNP</sequence>
<dbReference type="EMBL" id="SAUZ01000005">
    <property type="protein sequence ID" value="RWR22533.1"/>
    <property type="molecule type" value="Genomic_DNA"/>
</dbReference>
<evidence type="ECO:0000313" key="2">
    <source>
        <dbReference type="EMBL" id="RWR22533.1"/>
    </source>
</evidence>
<feature type="compositionally biased region" description="Basic and acidic residues" evidence="1">
    <location>
        <begin position="30"/>
        <end position="39"/>
    </location>
</feature>
<protein>
    <submittedName>
        <fullName evidence="2">Uncharacterized protein</fullName>
    </submittedName>
</protein>
<comment type="caution">
    <text evidence="2">The sequence shown here is derived from an EMBL/GenBank/DDBJ whole genome shotgun (WGS) entry which is preliminary data.</text>
</comment>
<organism evidence="2 3">
    <name type="scientific">Paenirhodobacter populi</name>
    <dbReference type="NCBI Taxonomy" id="2306993"/>
    <lineage>
        <taxon>Bacteria</taxon>
        <taxon>Pseudomonadati</taxon>
        <taxon>Pseudomonadota</taxon>
        <taxon>Alphaproteobacteria</taxon>
        <taxon>Rhodobacterales</taxon>
        <taxon>Rhodobacter group</taxon>
        <taxon>Paenirhodobacter</taxon>
    </lineage>
</organism>
<feature type="region of interest" description="Disordered" evidence="1">
    <location>
        <begin position="30"/>
        <end position="60"/>
    </location>
</feature>
<dbReference type="RefSeq" id="WP_128208180.1">
    <property type="nucleotide sequence ID" value="NZ_JBHRSO010000039.1"/>
</dbReference>
<name>A0A443JPV2_9RHOB</name>
<dbReference type="Proteomes" id="UP000284476">
    <property type="component" value="Unassembled WGS sequence"/>
</dbReference>
<evidence type="ECO:0000313" key="3">
    <source>
        <dbReference type="Proteomes" id="UP000284476"/>
    </source>
</evidence>